<comment type="subcellular location">
    <subcellularLocation>
        <location evidence="1">Membrane</location>
        <topology evidence="1">Multi-pass membrane protein</topology>
    </subcellularLocation>
</comment>
<evidence type="ECO:0000256" key="5">
    <source>
        <dbReference type="ARBA" id="ARBA00022692"/>
    </source>
</evidence>
<keyword evidence="5 8" id="KW-0812">Transmembrane</keyword>
<organism evidence="9">
    <name type="scientific">Callorhinchus milii</name>
    <name type="common">Ghost shark</name>
    <dbReference type="NCBI Taxonomy" id="7868"/>
    <lineage>
        <taxon>Eukaryota</taxon>
        <taxon>Metazoa</taxon>
        <taxon>Chordata</taxon>
        <taxon>Craniata</taxon>
        <taxon>Vertebrata</taxon>
        <taxon>Chondrichthyes</taxon>
        <taxon>Holocephali</taxon>
        <taxon>Chimaeriformes</taxon>
        <taxon>Callorhinchidae</taxon>
        <taxon>Callorhinchus</taxon>
    </lineage>
</organism>
<feature type="transmembrane region" description="Helical" evidence="8">
    <location>
        <begin position="68"/>
        <end position="89"/>
    </location>
</feature>
<reference evidence="9" key="1">
    <citation type="journal article" date="2014" name="Nature">
        <title>Elephant shark genome provides unique insights into gnathostome evolution.</title>
        <authorList>
            <consortium name="International Elephant Shark Genome Sequencing Consortium"/>
            <person name="Venkatesh B."/>
            <person name="Lee A.P."/>
            <person name="Ravi V."/>
            <person name="Maurya A.K."/>
            <person name="Lian M.M."/>
            <person name="Swann J.B."/>
            <person name="Ohta Y."/>
            <person name="Flajnik M.F."/>
            <person name="Sutoh Y."/>
            <person name="Kasahara M."/>
            <person name="Hoon S."/>
            <person name="Gangu V."/>
            <person name="Roy S.W."/>
            <person name="Irimia M."/>
            <person name="Korzh V."/>
            <person name="Kondrychyn I."/>
            <person name="Lim Z.W."/>
            <person name="Tay B.H."/>
            <person name="Tohari S."/>
            <person name="Kong K.W."/>
            <person name="Ho S."/>
            <person name="Lorente-Galdos B."/>
            <person name="Quilez J."/>
            <person name="Marques-Bonet T."/>
            <person name="Raney B.J."/>
            <person name="Ingham P.W."/>
            <person name="Tay A."/>
            <person name="Hillier L.W."/>
            <person name="Minx P."/>
            <person name="Boehm T."/>
            <person name="Wilson R.K."/>
            <person name="Brenner S."/>
            <person name="Warren W.C."/>
        </authorList>
    </citation>
    <scope>NUCLEOTIDE SEQUENCE</scope>
    <source>
        <tissue evidence="9">Intestine</tissue>
    </source>
</reference>
<keyword evidence="7 8" id="KW-0472">Membrane</keyword>
<keyword evidence="6 8" id="KW-1133">Transmembrane helix</keyword>
<accession>V9L576</accession>
<protein>
    <submittedName>
        <fullName evidence="9">Phosphatidylinositol N-acetylglucosaminyltransferase subunit C</fullName>
    </submittedName>
</protein>
<dbReference type="PANTHER" id="PTHR12982:SF0">
    <property type="entry name" value="PHOSPHATIDYLINOSITOL N-ACETYLGLUCOSAMINYLTRANSFERASE SUBUNIT C"/>
    <property type="match status" value="1"/>
</dbReference>
<comment type="pathway">
    <text evidence="2">Glycolipid biosynthesis; glycosylphosphatidylinositol-anchor biosynthesis.</text>
</comment>
<dbReference type="PIRSF" id="PIRSF016104">
    <property type="entry name" value="GPI2"/>
    <property type="match status" value="1"/>
</dbReference>
<keyword evidence="9" id="KW-0328">Glycosyltransferase</keyword>
<dbReference type="InterPro" id="IPR009450">
    <property type="entry name" value="Plno_GlcNAc_GPI2"/>
</dbReference>
<dbReference type="GO" id="GO:0006506">
    <property type="term" value="P:GPI anchor biosynthetic process"/>
    <property type="evidence" value="ECO:0007669"/>
    <property type="project" value="UniProtKB-UniPathway"/>
</dbReference>
<evidence type="ECO:0000313" key="9">
    <source>
        <dbReference type="EMBL" id="AFP07142.1"/>
    </source>
</evidence>
<proteinExistence type="evidence at transcript level"/>
<name>V9L576_CALMI</name>
<feature type="transmembrane region" description="Helical" evidence="8">
    <location>
        <begin position="189"/>
        <end position="207"/>
    </location>
</feature>
<feature type="transmembrane region" description="Helical" evidence="8">
    <location>
        <begin position="219"/>
        <end position="238"/>
    </location>
</feature>
<dbReference type="PANTHER" id="PTHR12982">
    <property type="entry name" value="PHOSPHATIDYLINOSITOL GLYCAN, CLASS C"/>
    <property type="match status" value="1"/>
</dbReference>
<evidence type="ECO:0000256" key="2">
    <source>
        <dbReference type="ARBA" id="ARBA00004687"/>
    </source>
</evidence>
<dbReference type="EMBL" id="JW874625">
    <property type="protein sequence ID" value="AFP07142.1"/>
    <property type="molecule type" value="mRNA"/>
</dbReference>
<feature type="transmembrane region" description="Helical" evidence="8">
    <location>
        <begin position="139"/>
        <end position="158"/>
    </location>
</feature>
<comment type="similarity">
    <text evidence="3">Belongs to the PIGC family.</text>
</comment>
<feature type="transmembrane region" description="Helical" evidence="8">
    <location>
        <begin position="244"/>
        <end position="262"/>
    </location>
</feature>
<evidence type="ECO:0000256" key="8">
    <source>
        <dbReference type="SAM" id="Phobius"/>
    </source>
</evidence>
<feature type="transmembrane region" description="Helical" evidence="8">
    <location>
        <begin position="165"/>
        <end position="183"/>
    </location>
</feature>
<evidence type="ECO:0000256" key="4">
    <source>
        <dbReference type="ARBA" id="ARBA00022502"/>
    </source>
</evidence>
<dbReference type="GO" id="GO:0016757">
    <property type="term" value="F:glycosyltransferase activity"/>
    <property type="evidence" value="ECO:0007669"/>
    <property type="project" value="UniProtKB-KW"/>
</dbReference>
<feature type="transmembrane region" description="Helical" evidence="8">
    <location>
        <begin position="110"/>
        <end position="127"/>
    </location>
</feature>
<keyword evidence="4" id="KW-0337">GPI-anchor biosynthesis</keyword>
<dbReference type="UniPathway" id="UPA00196"/>
<keyword evidence="9" id="KW-0808">Transferase</keyword>
<evidence type="ECO:0000256" key="7">
    <source>
        <dbReference type="ARBA" id="ARBA00023136"/>
    </source>
</evidence>
<sequence length="287" mass="32091">MPRWRKALFGRQRFPDNHVDQTFLSDLRTNVCLRHYRYWPVVCESSVVVQQLSAVCGFGVLWRLMLGGALGAETLFAHSLAMALVVYLLHQLLGPRDRGPQGATTRWMDLKSTGIFVAFTYGFSPVLKTLTESISTDTIYAMSVFMLLGYIVCFDYGADTVMVSSCLSVNMGLFSAVCLASRLPSVFHAFTTVCVALQLFALWPVFLKKLKACYPGLHLVVTVTVFVLVTVSLLWVSLGFALSFSILVFTIVFVCPHLLLTLQRRKDNIHGPWDEAEIKDDLSQFLG</sequence>
<evidence type="ECO:0000256" key="6">
    <source>
        <dbReference type="ARBA" id="ARBA00022989"/>
    </source>
</evidence>
<evidence type="ECO:0000256" key="1">
    <source>
        <dbReference type="ARBA" id="ARBA00004141"/>
    </source>
</evidence>
<evidence type="ECO:0000256" key="3">
    <source>
        <dbReference type="ARBA" id="ARBA00008321"/>
    </source>
</evidence>
<dbReference type="AlphaFoldDB" id="V9L576"/>
<dbReference type="GO" id="GO:0000506">
    <property type="term" value="C:glycosylphosphatidylinositol-N-acetylglucosaminyltransferase (GPI-GnT) complex"/>
    <property type="evidence" value="ECO:0007669"/>
    <property type="project" value="TreeGrafter"/>
</dbReference>
<dbReference type="Pfam" id="PF06432">
    <property type="entry name" value="GPI2"/>
    <property type="match status" value="1"/>
</dbReference>